<name>A0ACC1TE87_9APHY</name>
<dbReference type="EMBL" id="JANHOG010000030">
    <property type="protein sequence ID" value="KAJ3559368.1"/>
    <property type="molecule type" value="Genomic_DNA"/>
</dbReference>
<organism evidence="1 2">
    <name type="scientific">Phlebia brevispora</name>
    <dbReference type="NCBI Taxonomy" id="194682"/>
    <lineage>
        <taxon>Eukaryota</taxon>
        <taxon>Fungi</taxon>
        <taxon>Dikarya</taxon>
        <taxon>Basidiomycota</taxon>
        <taxon>Agaricomycotina</taxon>
        <taxon>Agaricomycetes</taxon>
        <taxon>Polyporales</taxon>
        <taxon>Meruliaceae</taxon>
        <taxon>Phlebia</taxon>
    </lineage>
</organism>
<comment type="caution">
    <text evidence="1">The sequence shown here is derived from an EMBL/GenBank/DDBJ whole genome shotgun (WGS) entry which is preliminary data.</text>
</comment>
<protein>
    <submittedName>
        <fullName evidence="1">Uncharacterized protein</fullName>
    </submittedName>
</protein>
<evidence type="ECO:0000313" key="2">
    <source>
        <dbReference type="Proteomes" id="UP001148662"/>
    </source>
</evidence>
<keyword evidence="2" id="KW-1185">Reference proteome</keyword>
<dbReference type="Proteomes" id="UP001148662">
    <property type="component" value="Unassembled WGS sequence"/>
</dbReference>
<evidence type="ECO:0000313" key="1">
    <source>
        <dbReference type="EMBL" id="KAJ3559368.1"/>
    </source>
</evidence>
<sequence>MTIDTSDLSCGPAPRHYILAAYEAWGHARPLCTLAARICKSRPVTLTVFVTRSFYDRAENEISRNFSPAEADVQARIRLVAVHTRENVHFDVETFNASFLDALKKLVREEPIVCAKTNAQIPAVGSPDAAIFDLFSYSLALHVRKWSEKDAKVICWAPVSAMATYYLFGPSGGFDAETPHLIEEEISSSGRSFAEVAEDIFCHKNGQVMEVPGIPPMYDYEHYPQKVSAGRLSAIGHHSNSRASTYQMIIPDIKPGVHHLAGLQFMHACDAVLVSTAECFEPPEAIRAFENWFAETSRKAYIAGPMIPLGPQALDEKQQSPQAAEIAEFMARILQSHGHNSLIYISFGSVFWSVEPEKIWTFVDVLLEKKFPFIMSHGSPFAQVPDWVREKVKASGLAVLSSWSPQQTILRHPVMGWFVTHCGWNSLVESVSAGVPMICWPYQADQALDTVHLTDNAQIAYELSEVRTGDGLRPVYRTGKVPVATLDAIREESSRILSLAFGPDGAEKRMRVLKLKEKASKLWEPDGASRLTFESFLDDLN</sequence>
<accession>A0ACC1TE87</accession>
<gene>
    <name evidence="1" type="ORF">NM688_g398</name>
</gene>
<proteinExistence type="predicted"/>
<reference evidence="1" key="1">
    <citation type="submission" date="2022-07" db="EMBL/GenBank/DDBJ databases">
        <title>Genome Sequence of Phlebia brevispora.</title>
        <authorList>
            <person name="Buettner E."/>
        </authorList>
    </citation>
    <scope>NUCLEOTIDE SEQUENCE</scope>
    <source>
        <strain evidence="1">MPL23</strain>
    </source>
</reference>